<dbReference type="AlphaFoldDB" id="A0A5J5DWQ2"/>
<dbReference type="Proteomes" id="UP000345527">
    <property type="component" value="Unassembled WGS sequence"/>
</dbReference>
<dbReference type="Gene3D" id="3.30.70.890">
    <property type="entry name" value="GHMP kinase, C-terminal domain"/>
    <property type="match status" value="1"/>
</dbReference>
<organism evidence="13 14">
    <name type="scientific">Bifidobacterium vespertilionis</name>
    <dbReference type="NCBI Taxonomy" id="2562524"/>
    <lineage>
        <taxon>Bacteria</taxon>
        <taxon>Bacillati</taxon>
        <taxon>Actinomycetota</taxon>
        <taxon>Actinomycetes</taxon>
        <taxon>Bifidobacteriales</taxon>
        <taxon>Bifidobacteriaceae</taxon>
        <taxon>Bifidobacterium</taxon>
    </lineage>
</organism>
<accession>A0A5J5DWQ2</accession>
<evidence type="ECO:0000256" key="2">
    <source>
        <dbReference type="ARBA" id="ARBA00012052"/>
    </source>
</evidence>
<evidence type="ECO:0000256" key="5">
    <source>
        <dbReference type="ARBA" id="ARBA00022741"/>
    </source>
</evidence>
<name>A0A5J5DWQ2_9BIFI</name>
<dbReference type="InterPro" id="IPR006204">
    <property type="entry name" value="GHMP_kinase_N_dom"/>
</dbReference>
<dbReference type="InterPro" id="IPR036554">
    <property type="entry name" value="GHMP_kinase_C_sf"/>
</dbReference>
<feature type="active site" evidence="9">
    <location>
        <position position="153"/>
    </location>
</feature>
<keyword evidence="6 9" id="KW-0418">Kinase</keyword>
<evidence type="ECO:0000313" key="13">
    <source>
        <dbReference type="EMBL" id="KAA8821237.1"/>
    </source>
</evidence>
<feature type="binding site" evidence="9">
    <location>
        <begin position="111"/>
        <end position="121"/>
    </location>
    <ligand>
        <name>ATP</name>
        <dbReference type="ChEBI" id="CHEBI:30616"/>
    </ligand>
</feature>
<dbReference type="Proteomes" id="UP000374630">
    <property type="component" value="Unassembled WGS sequence"/>
</dbReference>
<dbReference type="InterPro" id="IPR020568">
    <property type="entry name" value="Ribosomal_Su5_D2-typ_SF"/>
</dbReference>
<dbReference type="PANTHER" id="PTHR43527:SF2">
    <property type="entry name" value="4-DIPHOSPHOCYTIDYL-2-C-METHYL-D-ERYTHRITOL KINASE, CHLOROPLASTIC"/>
    <property type="match status" value="1"/>
</dbReference>
<evidence type="ECO:0000259" key="10">
    <source>
        <dbReference type="Pfam" id="PF00288"/>
    </source>
</evidence>
<comment type="caution">
    <text evidence="13">The sequence shown here is derived from an EMBL/GenBank/DDBJ whole genome shotgun (WGS) entry which is preliminary data.</text>
</comment>
<dbReference type="EMBL" id="RZOA01000031">
    <property type="protein sequence ID" value="KAA8821237.1"/>
    <property type="molecule type" value="Genomic_DNA"/>
</dbReference>
<gene>
    <name evidence="9" type="primary">ispE</name>
    <name evidence="13" type="ORF">EM848_11090</name>
    <name evidence="12" type="ORF">EMO90_04680</name>
</gene>
<evidence type="ECO:0000256" key="8">
    <source>
        <dbReference type="ARBA" id="ARBA00032554"/>
    </source>
</evidence>
<feature type="active site" evidence="9">
    <location>
        <position position="17"/>
    </location>
</feature>
<evidence type="ECO:0000313" key="12">
    <source>
        <dbReference type="EMBL" id="KAA8821090.1"/>
    </source>
</evidence>
<keyword evidence="9" id="KW-0414">Isoprene biosynthesis</keyword>
<evidence type="ECO:0000256" key="1">
    <source>
        <dbReference type="ARBA" id="ARBA00009684"/>
    </source>
</evidence>
<evidence type="ECO:0000313" key="15">
    <source>
        <dbReference type="Proteomes" id="UP000374630"/>
    </source>
</evidence>
<feature type="domain" description="GHMP kinase N-terminal" evidence="10">
    <location>
        <begin position="84"/>
        <end position="161"/>
    </location>
</feature>
<dbReference type="GO" id="GO:0019288">
    <property type="term" value="P:isopentenyl diphosphate biosynthetic process, methylerythritol 4-phosphate pathway"/>
    <property type="evidence" value="ECO:0007669"/>
    <property type="project" value="UniProtKB-UniRule"/>
</dbReference>
<dbReference type="EMBL" id="RZNZ01000005">
    <property type="protein sequence ID" value="KAA8821090.1"/>
    <property type="molecule type" value="Genomic_DNA"/>
</dbReference>
<dbReference type="PANTHER" id="PTHR43527">
    <property type="entry name" value="4-DIPHOSPHOCYTIDYL-2-C-METHYL-D-ERYTHRITOL KINASE, CHLOROPLASTIC"/>
    <property type="match status" value="1"/>
</dbReference>
<keyword evidence="5 9" id="KW-0547">Nucleotide-binding</keyword>
<dbReference type="Pfam" id="PF08544">
    <property type="entry name" value="GHMP_kinases_C"/>
    <property type="match status" value="1"/>
</dbReference>
<evidence type="ECO:0000256" key="9">
    <source>
        <dbReference type="HAMAP-Rule" id="MF_00061"/>
    </source>
</evidence>
<dbReference type="InterPro" id="IPR014721">
    <property type="entry name" value="Ribsml_uS5_D2-typ_fold_subgr"/>
</dbReference>
<dbReference type="HAMAP" id="MF_00061">
    <property type="entry name" value="IspE"/>
    <property type="match status" value="1"/>
</dbReference>
<dbReference type="InterPro" id="IPR004424">
    <property type="entry name" value="IspE"/>
</dbReference>
<reference evidence="14 15" key="1">
    <citation type="journal article" date="2019" name="Syst. Appl. Microbiol.">
        <title>Characterization of Bifidobacterium species in feaces of the Egyptian fruit bat: Description of B. vespertilionis sp. nov. and B. rousetti sp. nov.</title>
        <authorList>
            <person name="Modesto M."/>
            <person name="Satti M."/>
            <person name="Watanabe K."/>
            <person name="Puglisi E."/>
            <person name="Morelli L."/>
            <person name="Huang C.-H."/>
            <person name="Liou J.-S."/>
            <person name="Miyashita M."/>
            <person name="Tamura T."/>
            <person name="Saito S."/>
            <person name="Mori K."/>
            <person name="Huang L."/>
            <person name="Sciavilla P."/>
            <person name="Sandri C."/>
            <person name="Spiezio C."/>
            <person name="Vitali F."/>
            <person name="Cavalieri D."/>
            <person name="Perpetuini G."/>
            <person name="Tofalo R."/>
            <person name="Bonetti A."/>
            <person name="Arita M."/>
            <person name="Mattarelli P."/>
        </authorList>
    </citation>
    <scope>NUCLEOTIDE SEQUENCE [LARGE SCALE GENOMIC DNA]</scope>
    <source>
        <strain evidence="12 15">RST16</strain>
        <strain evidence="13 14">RST8</strain>
    </source>
</reference>
<dbReference type="PIRSF" id="PIRSF010376">
    <property type="entry name" value="IspE"/>
    <property type="match status" value="1"/>
</dbReference>
<evidence type="ECO:0000313" key="14">
    <source>
        <dbReference type="Proteomes" id="UP000345527"/>
    </source>
</evidence>
<comment type="catalytic activity">
    <reaction evidence="9">
        <text>4-CDP-2-C-methyl-D-erythritol + ATP = 4-CDP-2-C-methyl-D-erythritol 2-phosphate + ADP + H(+)</text>
        <dbReference type="Rhea" id="RHEA:18437"/>
        <dbReference type="ChEBI" id="CHEBI:15378"/>
        <dbReference type="ChEBI" id="CHEBI:30616"/>
        <dbReference type="ChEBI" id="CHEBI:57823"/>
        <dbReference type="ChEBI" id="CHEBI:57919"/>
        <dbReference type="ChEBI" id="CHEBI:456216"/>
        <dbReference type="EC" id="2.7.1.148"/>
    </reaction>
</comment>
<comment type="similarity">
    <text evidence="1 9">Belongs to the GHMP kinase family. IspE subfamily.</text>
</comment>
<keyword evidence="15" id="KW-1185">Reference proteome</keyword>
<dbReference type="SUPFAM" id="SSF54211">
    <property type="entry name" value="Ribosomal protein S5 domain 2-like"/>
    <property type="match status" value="1"/>
</dbReference>
<dbReference type="GO" id="GO:0005524">
    <property type="term" value="F:ATP binding"/>
    <property type="evidence" value="ECO:0007669"/>
    <property type="project" value="UniProtKB-UniRule"/>
</dbReference>
<evidence type="ECO:0000256" key="7">
    <source>
        <dbReference type="ARBA" id="ARBA00022840"/>
    </source>
</evidence>
<keyword evidence="4 9" id="KW-0808">Transferase</keyword>
<feature type="domain" description="GHMP kinase C-terminal" evidence="11">
    <location>
        <begin position="221"/>
        <end position="277"/>
    </location>
</feature>
<dbReference type="Gene3D" id="3.30.230.10">
    <property type="match status" value="1"/>
</dbReference>
<dbReference type="OrthoDB" id="3173073at2"/>
<keyword evidence="7 9" id="KW-0067">ATP-binding</keyword>
<dbReference type="InterPro" id="IPR013750">
    <property type="entry name" value="GHMP_kinase_C_dom"/>
</dbReference>
<evidence type="ECO:0000259" key="11">
    <source>
        <dbReference type="Pfam" id="PF08544"/>
    </source>
</evidence>
<dbReference type="RefSeq" id="WP_150354993.1">
    <property type="nucleotide sequence ID" value="NZ_RZNZ01000005.1"/>
</dbReference>
<comment type="function">
    <text evidence="9">Catalyzes the phosphorylation of the position 2 hydroxy group of 4-diphosphocytidyl-2C-methyl-D-erythritol.</text>
</comment>
<protein>
    <recommendedName>
        <fullName evidence="3 9">4-diphosphocytidyl-2-C-methyl-D-erythritol kinase</fullName>
        <shortName evidence="9">CMK</shortName>
        <ecNumber evidence="2 9">2.7.1.148</ecNumber>
    </recommendedName>
    <alternativeName>
        <fullName evidence="8 9">4-(cytidine-5'-diphospho)-2-C-methyl-D-erythritol kinase</fullName>
    </alternativeName>
</protein>
<dbReference type="GO" id="GO:0016114">
    <property type="term" value="P:terpenoid biosynthetic process"/>
    <property type="evidence" value="ECO:0007669"/>
    <property type="project" value="InterPro"/>
</dbReference>
<evidence type="ECO:0000256" key="6">
    <source>
        <dbReference type="ARBA" id="ARBA00022777"/>
    </source>
</evidence>
<dbReference type="EC" id="2.7.1.148" evidence="2 9"/>
<evidence type="ECO:0000256" key="4">
    <source>
        <dbReference type="ARBA" id="ARBA00022679"/>
    </source>
</evidence>
<dbReference type="Pfam" id="PF00288">
    <property type="entry name" value="GHMP_kinases_N"/>
    <property type="match status" value="1"/>
</dbReference>
<dbReference type="SUPFAM" id="SSF55060">
    <property type="entry name" value="GHMP Kinase, C-terminal domain"/>
    <property type="match status" value="1"/>
</dbReference>
<proteinExistence type="inferred from homology"/>
<dbReference type="UniPathway" id="UPA00056">
    <property type="reaction ID" value="UER00094"/>
</dbReference>
<evidence type="ECO:0000256" key="3">
    <source>
        <dbReference type="ARBA" id="ARBA00017473"/>
    </source>
</evidence>
<sequence>MMAAHEIASVTVDCPAKTNLVLRVGETHAEWGGRHALDTIYCGVGVTDSVTVTRKLPGTGFSLDLAGEHLGDLALSESDMRRNHAVLALYALAEASGMNPDVAITLDKRIPVGAGLGGGSSDAAGTLLALNVLWGLNWPVERLEPIAASLGADMPFCLHGGYAHGGGFGQTITPLADDDPDIVRLREAGFAGRLLIGAYDDELSTPDVYRRFDEIGANPDHFNDLQHAAEDLHPRSRLAIDVALAAGASMAFVSGSGPSVVACAPNDEVRGLIVADWQSARAVDRIIAADAPAAPRISATVTVGAGMDANAGVRKAASAAGSAVPATDPVTVRR</sequence>
<dbReference type="GO" id="GO:0050515">
    <property type="term" value="F:4-(cytidine 5'-diphospho)-2-C-methyl-D-erythritol kinase activity"/>
    <property type="evidence" value="ECO:0007669"/>
    <property type="project" value="UniProtKB-UniRule"/>
</dbReference>
<comment type="pathway">
    <text evidence="9">Isoprenoid biosynthesis; isopentenyl diphosphate biosynthesis via DXP pathway; isopentenyl diphosphate from 1-deoxy-D-xylulose 5-phosphate: step 3/6.</text>
</comment>